<name>A0A150H251_GONPE</name>
<gene>
    <name evidence="3" type="ORF">GPECTOR_1g190</name>
</gene>
<evidence type="ECO:0000313" key="3">
    <source>
        <dbReference type="EMBL" id="KXZ56219.1"/>
    </source>
</evidence>
<reference evidence="4" key="1">
    <citation type="journal article" date="2016" name="Nat. Commun.">
        <title>The Gonium pectorale genome demonstrates co-option of cell cycle regulation during the evolution of multicellularity.</title>
        <authorList>
            <person name="Hanschen E.R."/>
            <person name="Marriage T.N."/>
            <person name="Ferris P.J."/>
            <person name="Hamaji T."/>
            <person name="Toyoda A."/>
            <person name="Fujiyama A."/>
            <person name="Neme R."/>
            <person name="Noguchi H."/>
            <person name="Minakuchi Y."/>
            <person name="Suzuki M."/>
            <person name="Kawai-Toyooka H."/>
            <person name="Smith D.R."/>
            <person name="Sparks H."/>
            <person name="Anderson J."/>
            <person name="Bakaric R."/>
            <person name="Luria V."/>
            <person name="Karger A."/>
            <person name="Kirschner M.W."/>
            <person name="Durand P.M."/>
            <person name="Michod R.E."/>
            <person name="Nozaki H."/>
            <person name="Olson B.J."/>
        </authorList>
    </citation>
    <scope>NUCLEOTIDE SEQUENCE [LARGE SCALE GENOMIC DNA]</scope>
    <source>
        <strain evidence="4">NIES-2863</strain>
    </source>
</reference>
<keyword evidence="2" id="KW-0732">Signal</keyword>
<accession>A0A150H251</accession>
<evidence type="ECO:0000313" key="4">
    <source>
        <dbReference type="Proteomes" id="UP000075714"/>
    </source>
</evidence>
<comment type="caution">
    <text evidence="3">The sequence shown here is derived from an EMBL/GenBank/DDBJ whole genome shotgun (WGS) entry which is preliminary data.</text>
</comment>
<sequence>MCCSFSPGSLGWCASWAASLLAACSAPGPELESLVLDELSLTAAESLQAPALAPLWELMRRCRRVEVQGLRADSAETAVRAARWLGKPTALLVACPGMFMWELPGLQLRPAGQSFTNASWPAAALAAPAANSQVLQLSGPGPGEVQQPSANAAGDTPLADEPHPLRQARGPAPSAAEVWLAVLRRLTGGPVPAMAVGGQATAGAACQGGGLGGGEAASAGPSGGESLLADTLPVAAAVRAVALQRGFGALLATAPLQGNAATTEYDPKTAYQQAVKEGMQSVWDGRVAECGGDPEAELQLMQRLLELGSQLVCGVTQQELKP</sequence>
<keyword evidence="4" id="KW-1185">Reference proteome</keyword>
<feature type="signal peptide" evidence="2">
    <location>
        <begin position="1"/>
        <end position="22"/>
    </location>
</feature>
<dbReference type="Proteomes" id="UP000075714">
    <property type="component" value="Unassembled WGS sequence"/>
</dbReference>
<dbReference type="EMBL" id="LSYV01000002">
    <property type="protein sequence ID" value="KXZ56219.1"/>
    <property type="molecule type" value="Genomic_DNA"/>
</dbReference>
<organism evidence="3 4">
    <name type="scientific">Gonium pectorale</name>
    <name type="common">Green alga</name>
    <dbReference type="NCBI Taxonomy" id="33097"/>
    <lineage>
        <taxon>Eukaryota</taxon>
        <taxon>Viridiplantae</taxon>
        <taxon>Chlorophyta</taxon>
        <taxon>core chlorophytes</taxon>
        <taxon>Chlorophyceae</taxon>
        <taxon>CS clade</taxon>
        <taxon>Chlamydomonadales</taxon>
        <taxon>Volvocaceae</taxon>
        <taxon>Gonium</taxon>
    </lineage>
</organism>
<evidence type="ECO:0000256" key="2">
    <source>
        <dbReference type="SAM" id="SignalP"/>
    </source>
</evidence>
<evidence type="ECO:0000256" key="1">
    <source>
        <dbReference type="SAM" id="MobiDB-lite"/>
    </source>
</evidence>
<protein>
    <submittedName>
        <fullName evidence="3">Uncharacterized protein</fullName>
    </submittedName>
</protein>
<feature type="chain" id="PRO_5007562360" evidence="2">
    <location>
        <begin position="23"/>
        <end position="322"/>
    </location>
</feature>
<feature type="region of interest" description="Disordered" evidence="1">
    <location>
        <begin position="136"/>
        <end position="171"/>
    </location>
</feature>
<dbReference type="AlphaFoldDB" id="A0A150H251"/>
<proteinExistence type="predicted"/>